<dbReference type="Proteomes" id="UP000735302">
    <property type="component" value="Unassembled WGS sequence"/>
</dbReference>
<comment type="caution">
    <text evidence="1">The sequence shown here is derived from an EMBL/GenBank/DDBJ whole genome shotgun (WGS) entry which is preliminary data.</text>
</comment>
<evidence type="ECO:0000313" key="1">
    <source>
        <dbReference type="EMBL" id="GFN95609.1"/>
    </source>
</evidence>
<dbReference type="EMBL" id="BLXT01002522">
    <property type="protein sequence ID" value="GFN95609.1"/>
    <property type="molecule type" value="Genomic_DNA"/>
</dbReference>
<dbReference type="PANTHER" id="PTHR37162:SF1">
    <property type="entry name" value="BED-TYPE DOMAIN-CONTAINING PROTEIN"/>
    <property type="match status" value="1"/>
</dbReference>
<organism evidence="1 2">
    <name type="scientific">Plakobranchus ocellatus</name>
    <dbReference type="NCBI Taxonomy" id="259542"/>
    <lineage>
        <taxon>Eukaryota</taxon>
        <taxon>Metazoa</taxon>
        <taxon>Spiralia</taxon>
        <taxon>Lophotrochozoa</taxon>
        <taxon>Mollusca</taxon>
        <taxon>Gastropoda</taxon>
        <taxon>Heterobranchia</taxon>
        <taxon>Euthyneura</taxon>
        <taxon>Panpulmonata</taxon>
        <taxon>Sacoglossa</taxon>
        <taxon>Placobranchoidea</taxon>
        <taxon>Plakobranchidae</taxon>
        <taxon>Plakobranchus</taxon>
    </lineage>
</organism>
<protein>
    <submittedName>
        <fullName evidence="1">Proteinral transcription factor ii-i repeat domain-containing protein 2</fullName>
    </submittedName>
</protein>
<evidence type="ECO:0000313" key="2">
    <source>
        <dbReference type="Proteomes" id="UP000735302"/>
    </source>
</evidence>
<sequence>MELHRVFMRLSNRPMQDRNIPLTNIIGFASDNCSTMMDSSGGYQKPLCYDVPSVFIMGCVCHSFALCASHAVSVLPSFLEASLMDLTSYFSRSSKRQTDFTMIQDVVDTVNHKIPKLSQTRWLSPENVIKMILEQYEALLLYFQSEAITDKVDGANRIYNTLNKRGIKYMLLFLRYVLQKVNNLNLEFQSERFRLHML</sequence>
<accession>A0AAV3ZKD9</accession>
<dbReference type="InterPro" id="IPR012337">
    <property type="entry name" value="RNaseH-like_sf"/>
</dbReference>
<proteinExistence type="predicted"/>
<dbReference type="SUPFAM" id="SSF53098">
    <property type="entry name" value="Ribonuclease H-like"/>
    <property type="match status" value="1"/>
</dbReference>
<dbReference type="AlphaFoldDB" id="A0AAV3ZKD9"/>
<keyword evidence="2" id="KW-1185">Reference proteome</keyword>
<name>A0AAV3ZKD9_9GAST</name>
<dbReference type="PANTHER" id="PTHR37162">
    <property type="entry name" value="HAT FAMILY DIMERISATION DOMAINCONTAINING PROTEIN-RELATED"/>
    <property type="match status" value="1"/>
</dbReference>
<gene>
    <name evidence="1" type="ORF">PoB_002211500</name>
</gene>
<reference evidence="1 2" key="1">
    <citation type="journal article" date="2021" name="Elife">
        <title>Chloroplast acquisition without the gene transfer in kleptoplastic sea slugs, Plakobranchus ocellatus.</title>
        <authorList>
            <person name="Maeda T."/>
            <person name="Takahashi S."/>
            <person name="Yoshida T."/>
            <person name="Shimamura S."/>
            <person name="Takaki Y."/>
            <person name="Nagai Y."/>
            <person name="Toyoda A."/>
            <person name="Suzuki Y."/>
            <person name="Arimoto A."/>
            <person name="Ishii H."/>
            <person name="Satoh N."/>
            <person name="Nishiyama T."/>
            <person name="Hasebe M."/>
            <person name="Maruyama T."/>
            <person name="Minagawa J."/>
            <person name="Obokata J."/>
            <person name="Shigenobu S."/>
        </authorList>
    </citation>
    <scope>NUCLEOTIDE SEQUENCE [LARGE SCALE GENOMIC DNA]</scope>
</reference>